<dbReference type="Pfam" id="PF05746">
    <property type="entry name" value="DALR_1"/>
    <property type="match status" value="1"/>
</dbReference>
<keyword evidence="8 10" id="KW-0030">Aminoacyl-tRNA synthetase</keyword>
<dbReference type="EC" id="6.1.1.19" evidence="10"/>
<dbReference type="Proteomes" id="UP001138802">
    <property type="component" value="Unassembled WGS sequence"/>
</dbReference>
<evidence type="ECO:0000256" key="8">
    <source>
        <dbReference type="ARBA" id="ARBA00023146"/>
    </source>
</evidence>
<organism evidence="14 15">
    <name type="scientific">Thiocapsa imhoffii</name>
    <dbReference type="NCBI Taxonomy" id="382777"/>
    <lineage>
        <taxon>Bacteria</taxon>
        <taxon>Pseudomonadati</taxon>
        <taxon>Pseudomonadota</taxon>
        <taxon>Gammaproteobacteria</taxon>
        <taxon>Chromatiales</taxon>
        <taxon>Chromatiaceae</taxon>
        <taxon>Thiocapsa</taxon>
    </lineage>
</organism>
<dbReference type="PANTHER" id="PTHR11956:SF5">
    <property type="entry name" value="ARGININE--TRNA LIGASE, CYTOPLASMIC"/>
    <property type="match status" value="1"/>
</dbReference>
<dbReference type="SMART" id="SM00836">
    <property type="entry name" value="DALR_1"/>
    <property type="match status" value="1"/>
</dbReference>
<dbReference type="GO" id="GO:0005737">
    <property type="term" value="C:cytoplasm"/>
    <property type="evidence" value="ECO:0007669"/>
    <property type="project" value="UniProtKB-SubCell"/>
</dbReference>
<dbReference type="Gene3D" id="3.30.1360.70">
    <property type="entry name" value="Arginyl tRNA synthetase N-terminal domain"/>
    <property type="match status" value="1"/>
</dbReference>
<evidence type="ECO:0000256" key="5">
    <source>
        <dbReference type="ARBA" id="ARBA00022741"/>
    </source>
</evidence>
<dbReference type="InterPro" id="IPR014729">
    <property type="entry name" value="Rossmann-like_a/b/a_fold"/>
</dbReference>
<evidence type="ECO:0000313" key="15">
    <source>
        <dbReference type="Proteomes" id="UP001138802"/>
    </source>
</evidence>
<dbReference type="EMBL" id="NRSD01000001">
    <property type="protein sequence ID" value="MBK1643107.1"/>
    <property type="molecule type" value="Genomic_DNA"/>
</dbReference>
<comment type="subunit">
    <text evidence="10">Monomer.</text>
</comment>
<name>A0A9X0WEE8_9GAMM</name>
<dbReference type="PRINTS" id="PR01038">
    <property type="entry name" value="TRNASYNTHARG"/>
</dbReference>
<evidence type="ECO:0000256" key="4">
    <source>
        <dbReference type="ARBA" id="ARBA00022598"/>
    </source>
</evidence>
<dbReference type="InterPro" id="IPR001412">
    <property type="entry name" value="aa-tRNA-synth_I_CS"/>
</dbReference>
<dbReference type="SUPFAM" id="SSF47323">
    <property type="entry name" value="Anticodon-binding domain of a subclass of class I aminoacyl-tRNA synthetases"/>
    <property type="match status" value="1"/>
</dbReference>
<dbReference type="Pfam" id="PF00750">
    <property type="entry name" value="tRNA-synt_1d"/>
    <property type="match status" value="2"/>
</dbReference>
<evidence type="ECO:0000256" key="6">
    <source>
        <dbReference type="ARBA" id="ARBA00022840"/>
    </source>
</evidence>
<dbReference type="GO" id="GO:0006420">
    <property type="term" value="P:arginyl-tRNA aminoacylation"/>
    <property type="evidence" value="ECO:0007669"/>
    <property type="project" value="UniProtKB-UniRule"/>
</dbReference>
<comment type="subcellular location">
    <subcellularLocation>
        <location evidence="1 10">Cytoplasm</location>
    </subcellularLocation>
</comment>
<accession>A0A9X0WEE8</accession>
<comment type="caution">
    <text evidence="14">The sequence shown here is derived from an EMBL/GenBank/DDBJ whole genome shotgun (WGS) entry which is preliminary data.</text>
</comment>
<dbReference type="NCBIfam" id="TIGR00456">
    <property type="entry name" value="argS"/>
    <property type="match status" value="1"/>
</dbReference>
<dbReference type="FunFam" id="1.10.730.10:FF:000008">
    <property type="entry name" value="Arginine--tRNA ligase"/>
    <property type="match status" value="1"/>
</dbReference>
<keyword evidence="5 10" id="KW-0547">Nucleotide-binding</keyword>
<protein>
    <recommendedName>
        <fullName evidence="10">Arginine--tRNA ligase</fullName>
        <ecNumber evidence="10">6.1.1.19</ecNumber>
    </recommendedName>
    <alternativeName>
        <fullName evidence="10">Arginyl-tRNA synthetase</fullName>
        <shortName evidence="10">ArgRS</shortName>
    </alternativeName>
</protein>
<dbReference type="Gene3D" id="1.10.730.10">
    <property type="entry name" value="Isoleucyl-tRNA Synthetase, Domain 1"/>
    <property type="match status" value="1"/>
</dbReference>
<dbReference type="AlphaFoldDB" id="A0A9X0WEE8"/>
<dbReference type="InterPro" id="IPR008909">
    <property type="entry name" value="DALR_anticod-bd"/>
</dbReference>
<proteinExistence type="inferred from homology"/>
<reference evidence="14 15" key="1">
    <citation type="journal article" date="2020" name="Microorganisms">
        <title>Osmotic Adaptation and Compatible Solute Biosynthesis of Phototrophic Bacteria as Revealed from Genome Analyses.</title>
        <authorList>
            <person name="Imhoff J.F."/>
            <person name="Rahn T."/>
            <person name="Kunzel S."/>
            <person name="Keller A."/>
            <person name="Neulinger S.C."/>
        </authorList>
    </citation>
    <scope>NUCLEOTIDE SEQUENCE [LARGE SCALE GENOMIC DNA]</scope>
    <source>
        <strain evidence="14 15">DSM 21303</strain>
    </source>
</reference>
<dbReference type="FunFam" id="3.30.1360.70:FF:000003">
    <property type="entry name" value="Arginine--tRNA ligase"/>
    <property type="match status" value="1"/>
</dbReference>
<dbReference type="InterPro" id="IPR036695">
    <property type="entry name" value="Arg-tRNA-synth_N_sf"/>
</dbReference>
<evidence type="ECO:0000256" key="2">
    <source>
        <dbReference type="ARBA" id="ARBA00005594"/>
    </source>
</evidence>
<dbReference type="PROSITE" id="PS00178">
    <property type="entry name" value="AA_TRNA_LIGASE_I"/>
    <property type="match status" value="1"/>
</dbReference>
<comment type="catalytic activity">
    <reaction evidence="9 10">
        <text>tRNA(Arg) + L-arginine + ATP = L-arginyl-tRNA(Arg) + AMP + diphosphate</text>
        <dbReference type="Rhea" id="RHEA:20301"/>
        <dbReference type="Rhea" id="RHEA-COMP:9658"/>
        <dbReference type="Rhea" id="RHEA-COMP:9673"/>
        <dbReference type="ChEBI" id="CHEBI:30616"/>
        <dbReference type="ChEBI" id="CHEBI:32682"/>
        <dbReference type="ChEBI" id="CHEBI:33019"/>
        <dbReference type="ChEBI" id="CHEBI:78442"/>
        <dbReference type="ChEBI" id="CHEBI:78513"/>
        <dbReference type="ChEBI" id="CHEBI:456215"/>
        <dbReference type="EC" id="6.1.1.19"/>
    </reaction>
</comment>
<evidence type="ECO:0000256" key="1">
    <source>
        <dbReference type="ARBA" id="ARBA00004496"/>
    </source>
</evidence>
<feature type="domain" description="Arginyl tRNA synthetase N-terminal" evidence="13">
    <location>
        <begin position="3"/>
        <end position="91"/>
    </location>
</feature>
<keyword evidence="7 10" id="KW-0648">Protein biosynthesis</keyword>
<dbReference type="SUPFAM" id="SSF55190">
    <property type="entry name" value="Arginyl-tRNA synthetase (ArgRS), N-terminal 'additional' domain"/>
    <property type="match status" value="1"/>
</dbReference>
<evidence type="ECO:0000256" key="10">
    <source>
        <dbReference type="HAMAP-Rule" id="MF_00123"/>
    </source>
</evidence>
<evidence type="ECO:0000256" key="11">
    <source>
        <dbReference type="RuleBase" id="RU363038"/>
    </source>
</evidence>
<gene>
    <name evidence="10" type="primary">argS</name>
    <name evidence="14" type="ORF">CKO25_00235</name>
</gene>
<dbReference type="InterPro" id="IPR005148">
    <property type="entry name" value="Arg-tRNA-synth_N"/>
</dbReference>
<dbReference type="HAMAP" id="MF_00123">
    <property type="entry name" value="Arg_tRNA_synth"/>
    <property type="match status" value="1"/>
</dbReference>
<keyword evidence="15" id="KW-1185">Reference proteome</keyword>
<dbReference type="Pfam" id="PF03485">
    <property type="entry name" value="Arg_tRNA_synt_N"/>
    <property type="match status" value="1"/>
</dbReference>
<evidence type="ECO:0000256" key="7">
    <source>
        <dbReference type="ARBA" id="ARBA00022917"/>
    </source>
</evidence>
<dbReference type="CDD" id="cd00671">
    <property type="entry name" value="ArgRS_core"/>
    <property type="match status" value="1"/>
</dbReference>
<evidence type="ECO:0000313" key="14">
    <source>
        <dbReference type="EMBL" id="MBK1643107.1"/>
    </source>
</evidence>
<dbReference type="PANTHER" id="PTHR11956">
    <property type="entry name" value="ARGINYL-TRNA SYNTHETASE"/>
    <property type="match status" value="1"/>
</dbReference>
<feature type="domain" description="DALR anticodon binding" evidence="12">
    <location>
        <begin position="469"/>
        <end position="590"/>
    </location>
</feature>
<feature type="short sequence motif" description="'HIGH' region" evidence="10">
    <location>
        <begin position="128"/>
        <end position="138"/>
    </location>
</feature>
<dbReference type="InterPro" id="IPR035684">
    <property type="entry name" value="ArgRS_core"/>
</dbReference>
<keyword evidence="6 10" id="KW-0067">ATP-binding</keyword>
<dbReference type="InterPro" id="IPR009080">
    <property type="entry name" value="tRNAsynth_Ia_anticodon-bd"/>
</dbReference>
<dbReference type="Gene3D" id="3.40.50.620">
    <property type="entry name" value="HUPs"/>
    <property type="match status" value="1"/>
</dbReference>
<evidence type="ECO:0000259" key="13">
    <source>
        <dbReference type="SMART" id="SM01016"/>
    </source>
</evidence>
<comment type="similarity">
    <text evidence="2 10 11">Belongs to the class-I aminoacyl-tRNA synthetase family.</text>
</comment>
<evidence type="ECO:0000256" key="3">
    <source>
        <dbReference type="ARBA" id="ARBA00022490"/>
    </source>
</evidence>
<dbReference type="GO" id="GO:0004814">
    <property type="term" value="F:arginine-tRNA ligase activity"/>
    <property type="evidence" value="ECO:0007669"/>
    <property type="project" value="UniProtKB-UniRule"/>
</dbReference>
<dbReference type="SMART" id="SM01016">
    <property type="entry name" value="Arg_tRNA_synt_N"/>
    <property type="match status" value="1"/>
</dbReference>
<keyword evidence="4 10" id="KW-0436">Ligase</keyword>
<evidence type="ECO:0000256" key="9">
    <source>
        <dbReference type="ARBA" id="ARBA00049339"/>
    </source>
</evidence>
<dbReference type="GO" id="GO:0005524">
    <property type="term" value="F:ATP binding"/>
    <property type="evidence" value="ECO:0007669"/>
    <property type="project" value="UniProtKB-UniRule"/>
</dbReference>
<sequence length="590" mass="65729">MKQAIIDLIRVALTRLDEASATSSAGHPEPQVERTRDATHGDFATNLAMILAKTHRSKPREVAERLVAALPASPLIARVEIAGPGFINFFLAEDAYRQVIPEILRAGPDYGRSDQGQGRRVQVEFVSANPTGPLHVGHGRGAAYGAVVADLLEAVGFDVHREYYVNDAGRQMDILAASIWLRYLELCGEEVAFPSNGYRGDYVWDIAATLHREHGEAYRADAAEVFAGLPPDAGPDGQDGGDKEAHIDGLITAAKRLLGDNRYRYVFELGLNTILDDIREDLAQFGVTYQEWYSERTLAESGAVNRAVERLREAGHLYEQSGALWFRSSAFGDAKDRVVVRENGQSTYFASDIAYHLDKLERGFERVIDIWGADHHGYVPRVKAALSAMGEDAGRLDVLLVQFAILYRGGEKAQMSTRSGEFVTLRQLRKEVGRDAARFFYVMRRCEQHLDFDLDLAKSESSDNPVYYVQYAHARVCSVLRQAAERGIAVDPSPGTRHLERLTETHEMALQRTLARYPEVVEAAALKAEPHQLTQYLRELANDLHTYYNAHPFLVEDIDLRDARIKLILAVREVLRNGLGLLGVSAPESM</sequence>
<evidence type="ECO:0000259" key="12">
    <source>
        <dbReference type="SMART" id="SM00836"/>
    </source>
</evidence>
<dbReference type="RefSeq" id="WP_200385910.1">
    <property type="nucleotide sequence ID" value="NZ_NRSD01000001.1"/>
</dbReference>
<keyword evidence="3 10" id="KW-0963">Cytoplasm</keyword>
<dbReference type="SUPFAM" id="SSF52374">
    <property type="entry name" value="Nucleotidylyl transferase"/>
    <property type="match status" value="1"/>
</dbReference>
<dbReference type="InterPro" id="IPR001278">
    <property type="entry name" value="Arg-tRNA-ligase"/>
</dbReference>